<dbReference type="OrthoDB" id="2344212at2759"/>
<evidence type="ECO:0000256" key="1">
    <source>
        <dbReference type="SAM" id="Phobius"/>
    </source>
</evidence>
<reference evidence="2" key="1">
    <citation type="submission" date="2020-05" db="EMBL/GenBank/DDBJ databases">
        <authorList>
            <person name="Rincon C."/>
            <person name="Sanders R I."/>
            <person name="Robbins C."/>
            <person name="Chaturvedi A."/>
        </authorList>
    </citation>
    <scope>NUCLEOTIDE SEQUENCE</scope>
    <source>
        <strain evidence="2">CHB12</strain>
    </source>
</reference>
<proteinExistence type="predicted"/>
<sequence>MFHYPPKLSMSLEENDSFPSMLFCPNNVDTSFKIIFANYYESISNSNENNPLVDLIDSKVFQKDNLGDNNDCEFFNGTLFPSFLKKKNFAGGVYGLVFNYSEVIIYMGDNNVDWINFIPQRKKKFSDVESIMLQAGSRIFQYTETRIQVINGTIYRNFQMSFKGNLHLTPDPSIVELMIISPARVMTMILRPSLTLVELFSNIGGYLSIWGIVVFLFGRNKMDPFGFISRFVFIEQDKTKLLKELKKMKDDRSVKQNKIDIIAETSNLDDQVELENLLAKYYIHMDFYKHAVKTSDV</sequence>
<keyword evidence="1" id="KW-0812">Transmembrane</keyword>
<dbReference type="VEuPathDB" id="FungiDB:RhiirFUN_013073"/>
<dbReference type="EMBL" id="CAGKOT010000003">
    <property type="protein sequence ID" value="CAB5321131.1"/>
    <property type="molecule type" value="Genomic_DNA"/>
</dbReference>
<accession>A0A915YRV6</accession>
<evidence type="ECO:0000313" key="2">
    <source>
        <dbReference type="EMBL" id="CAB5321131.1"/>
    </source>
</evidence>
<dbReference type="AlphaFoldDB" id="A0A915YRV6"/>
<gene>
    <name evidence="2" type="ORF">CHRIB12_LOCUS2211</name>
</gene>
<protein>
    <submittedName>
        <fullName evidence="2">Uncharacterized protein</fullName>
    </submittedName>
</protein>
<comment type="caution">
    <text evidence="2">The sequence shown here is derived from an EMBL/GenBank/DDBJ whole genome shotgun (WGS) entry which is preliminary data.</text>
</comment>
<evidence type="ECO:0000313" key="3">
    <source>
        <dbReference type="Proteomes" id="UP000684084"/>
    </source>
</evidence>
<name>A0A915YRV6_9GLOM</name>
<keyword evidence="1" id="KW-1133">Transmembrane helix</keyword>
<keyword evidence="1" id="KW-0472">Membrane</keyword>
<organism evidence="2 3">
    <name type="scientific">Rhizophagus irregularis</name>
    <dbReference type="NCBI Taxonomy" id="588596"/>
    <lineage>
        <taxon>Eukaryota</taxon>
        <taxon>Fungi</taxon>
        <taxon>Fungi incertae sedis</taxon>
        <taxon>Mucoromycota</taxon>
        <taxon>Glomeromycotina</taxon>
        <taxon>Glomeromycetes</taxon>
        <taxon>Glomerales</taxon>
        <taxon>Glomeraceae</taxon>
        <taxon>Rhizophagus</taxon>
    </lineage>
</organism>
<feature type="transmembrane region" description="Helical" evidence="1">
    <location>
        <begin position="199"/>
        <end position="218"/>
    </location>
</feature>
<dbReference type="Proteomes" id="UP000684084">
    <property type="component" value="Unassembled WGS sequence"/>
</dbReference>